<dbReference type="PANTHER" id="PTHR48032:SF17">
    <property type="entry name" value="RNA-BINDING PROTEIN MUSASHI HOMOLOG 2-LIKE ISOFORM X1"/>
    <property type="match status" value="1"/>
</dbReference>
<evidence type="ECO:0000313" key="5">
    <source>
        <dbReference type="EMBL" id="KAH0501688.1"/>
    </source>
</evidence>
<dbReference type="InterPro" id="IPR035979">
    <property type="entry name" value="RBD_domain_sf"/>
</dbReference>
<keyword evidence="1" id="KW-0677">Repeat</keyword>
<sequence length="193" mass="21392">MKDVKLYFKQFGKVEDALLMFDKTTNRYRGFGFVTFENEDVVEKVCEIHFHKINNKMVECKKAQLKERLFPTGTRHGIQRLPYTMNAFMLSIKMLGYLNFVGTYGQGYPRFAPSYGYMFPGFPAAAYGPVVAAVAAARGSVPNSHIAQPNFGAPASQAGSNQVWPRGVPGPTAQDLSPISMALPARTPEWGIT</sequence>
<keyword evidence="2 3" id="KW-0694">RNA-binding</keyword>
<dbReference type="PROSITE" id="PS50102">
    <property type="entry name" value="RRM"/>
    <property type="match status" value="1"/>
</dbReference>
<accession>A0A8J6G0Z4</accession>
<dbReference type="Gene3D" id="3.30.70.330">
    <property type="match status" value="1"/>
</dbReference>
<evidence type="ECO:0000256" key="3">
    <source>
        <dbReference type="PROSITE-ProRule" id="PRU00176"/>
    </source>
</evidence>
<dbReference type="InterPro" id="IPR012677">
    <property type="entry name" value="Nucleotide-bd_a/b_plait_sf"/>
</dbReference>
<dbReference type="SMART" id="SM00360">
    <property type="entry name" value="RRM"/>
    <property type="match status" value="1"/>
</dbReference>
<dbReference type="Proteomes" id="UP000710432">
    <property type="component" value="Unassembled WGS sequence"/>
</dbReference>
<protein>
    <submittedName>
        <fullName evidence="5">RNA-binding protein Musashi-like protein 2</fullName>
    </submittedName>
</protein>
<evidence type="ECO:0000259" key="4">
    <source>
        <dbReference type="PROSITE" id="PS50102"/>
    </source>
</evidence>
<gene>
    <name evidence="5" type="ORF">LTLLF_196075</name>
</gene>
<evidence type="ECO:0000256" key="2">
    <source>
        <dbReference type="ARBA" id="ARBA00022884"/>
    </source>
</evidence>
<dbReference type="Pfam" id="PF00076">
    <property type="entry name" value="RRM_1"/>
    <property type="match status" value="1"/>
</dbReference>
<evidence type="ECO:0000313" key="6">
    <source>
        <dbReference type="Proteomes" id="UP000710432"/>
    </source>
</evidence>
<dbReference type="GO" id="GO:0005737">
    <property type="term" value="C:cytoplasm"/>
    <property type="evidence" value="ECO:0007669"/>
    <property type="project" value="TreeGrafter"/>
</dbReference>
<comment type="caution">
    <text evidence="5">The sequence shown here is derived from an EMBL/GenBank/DDBJ whole genome shotgun (WGS) entry which is preliminary data.</text>
</comment>
<evidence type="ECO:0000256" key="1">
    <source>
        <dbReference type="ARBA" id="ARBA00022737"/>
    </source>
</evidence>
<feature type="domain" description="RRM" evidence="4">
    <location>
        <begin position="1"/>
        <end position="65"/>
    </location>
</feature>
<dbReference type="GO" id="GO:0006417">
    <property type="term" value="P:regulation of translation"/>
    <property type="evidence" value="ECO:0007669"/>
    <property type="project" value="TreeGrafter"/>
</dbReference>
<dbReference type="SUPFAM" id="SSF54928">
    <property type="entry name" value="RNA-binding domain, RBD"/>
    <property type="match status" value="1"/>
</dbReference>
<organism evidence="5 6">
    <name type="scientific">Microtus ochrogaster</name>
    <name type="common">Prairie vole</name>
    <dbReference type="NCBI Taxonomy" id="79684"/>
    <lineage>
        <taxon>Eukaryota</taxon>
        <taxon>Metazoa</taxon>
        <taxon>Chordata</taxon>
        <taxon>Craniata</taxon>
        <taxon>Vertebrata</taxon>
        <taxon>Euteleostomi</taxon>
        <taxon>Mammalia</taxon>
        <taxon>Eutheria</taxon>
        <taxon>Euarchontoglires</taxon>
        <taxon>Glires</taxon>
        <taxon>Rodentia</taxon>
        <taxon>Myomorpha</taxon>
        <taxon>Muroidea</taxon>
        <taxon>Cricetidae</taxon>
        <taxon>Arvicolinae</taxon>
        <taxon>Microtus</taxon>
    </lineage>
</organism>
<dbReference type="EMBL" id="JAATJU010026489">
    <property type="protein sequence ID" value="KAH0501688.1"/>
    <property type="molecule type" value="Genomic_DNA"/>
</dbReference>
<dbReference type="InterPro" id="IPR000504">
    <property type="entry name" value="RRM_dom"/>
</dbReference>
<name>A0A8J6G0Z4_MICOH</name>
<dbReference type="PANTHER" id="PTHR48032">
    <property type="entry name" value="RNA-BINDING PROTEIN MUSASHI HOMOLOG RBP6"/>
    <property type="match status" value="1"/>
</dbReference>
<reference evidence="5" key="1">
    <citation type="submission" date="2020-03" db="EMBL/GenBank/DDBJ databases">
        <title>Studies in the Genomics of Life Span.</title>
        <authorList>
            <person name="Glass D."/>
        </authorList>
    </citation>
    <scope>NUCLEOTIDE SEQUENCE</scope>
    <source>
        <strain evidence="5">LTLLF</strain>
        <tissue evidence="5">Muscle</tissue>
    </source>
</reference>
<proteinExistence type="predicted"/>
<dbReference type="AlphaFoldDB" id="A0A8J6G0Z4"/>
<dbReference type="GO" id="GO:0003729">
    <property type="term" value="F:mRNA binding"/>
    <property type="evidence" value="ECO:0007669"/>
    <property type="project" value="TreeGrafter"/>
</dbReference>